<keyword evidence="3" id="KW-1185">Reference proteome</keyword>
<sequence length="271" mass="29788">MARFPVPIPRNIGPPPLQTPWPRLLFHHWRPLHWAAGYTPPTAAAYPGRRHITPRLEPRITNGDTTATLIGVDRFRLTCSKPSTSSQRRHRCGRPLLSQVMALPAQGFIAAPPPPPGRPTLQPEDSERGIIAAAPGQQITVADATRGQQTRHNRRRDPRTANAASSPPLWEQQPQPEERERGILAAAREHERSSITGPTTYHRSKGVTTLVFCCGIPPASVRSFGLLKGGDVVDRRAEPWIRRSSCAAAGRHPGIDTALTHTITPQLSDVR</sequence>
<organism evidence="2 3">
    <name type="scientific">Anopheles merus</name>
    <name type="common">Mosquito</name>
    <dbReference type="NCBI Taxonomy" id="30066"/>
    <lineage>
        <taxon>Eukaryota</taxon>
        <taxon>Metazoa</taxon>
        <taxon>Ecdysozoa</taxon>
        <taxon>Arthropoda</taxon>
        <taxon>Hexapoda</taxon>
        <taxon>Insecta</taxon>
        <taxon>Pterygota</taxon>
        <taxon>Neoptera</taxon>
        <taxon>Endopterygota</taxon>
        <taxon>Diptera</taxon>
        <taxon>Nematocera</taxon>
        <taxon>Culicoidea</taxon>
        <taxon>Culicidae</taxon>
        <taxon>Anophelinae</taxon>
        <taxon>Anopheles</taxon>
    </lineage>
</organism>
<proteinExistence type="predicted"/>
<protein>
    <submittedName>
        <fullName evidence="2">Uncharacterized protein</fullName>
    </submittedName>
</protein>
<dbReference type="Proteomes" id="UP000075903">
    <property type="component" value="Unassembled WGS sequence"/>
</dbReference>
<dbReference type="EnsemblMetazoa" id="AMEM009947-RA">
    <property type="protein sequence ID" value="AMEM009947-PA"/>
    <property type="gene ID" value="AMEM009947"/>
</dbReference>
<feature type="region of interest" description="Disordered" evidence="1">
    <location>
        <begin position="133"/>
        <end position="179"/>
    </location>
</feature>
<accession>A0A182V721</accession>
<evidence type="ECO:0000313" key="2">
    <source>
        <dbReference type="EnsemblMetazoa" id="AMEM009947-PA"/>
    </source>
</evidence>
<evidence type="ECO:0000256" key="1">
    <source>
        <dbReference type="SAM" id="MobiDB-lite"/>
    </source>
</evidence>
<dbReference type="VEuPathDB" id="VectorBase:AMEM009947"/>
<name>A0A182V721_ANOME</name>
<dbReference type="AlphaFoldDB" id="A0A182V721"/>
<evidence type="ECO:0000313" key="3">
    <source>
        <dbReference type="Proteomes" id="UP000075903"/>
    </source>
</evidence>
<reference evidence="2" key="1">
    <citation type="submission" date="2020-05" db="UniProtKB">
        <authorList>
            <consortium name="EnsemblMetazoa"/>
        </authorList>
    </citation>
    <scope>IDENTIFICATION</scope>
    <source>
        <strain evidence="2">MAF</strain>
    </source>
</reference>